<feature type="domain" description="HTH luxR-type" evidence="1">
    <location>
        <begin position="147"/>
        <end position="204"/>
    </location>
</feature>
<dbReference type="RefSeq" id="WP_109518271.1">
    <property type="nucleotide sequence ID" value="NZ_PDOA01000014.1"/>
</dbReference>
<reference evidence="3" key="1">
    <citation type="submission" date="2017-10" db="EMBL/GenBank/DDBJ databases">
        <authorList>
            <person name="Toshchakov S.V."/>
            <person name="Goeva M.A."/>
        </authorList>
    </citation>
    <scope>NUCLEOTIDE SEQUENCE [LARGE SCALE GENOMIC DNA]</scope>
    <source>
        <strain evidence="3">JR1/69-1-13</strain>
    </source>
</reference>
<accession>A0A2U1V0N4</accession>
<dbReference type="Gene3D" id="1.10.10.10">
    <property type="entry name" value="Winged helix-like DNA-binding domain superfamily/Winged helix DNA-binding domain"/>
    <property type="match status" value="1"/>
</dbReference>
<dbReference type="InterPro" id="IPR000792">
    <property type="entry name" value="Tscrpt_reg_LuxR_C"/>
</dbReference>
<dbReference type="SMART" id="SM00421">
    <property type="entry name" value="HTH_LUXR"/>
    <property type="match status" value="1"/>
</dbReference>
<dbReference type="InterPro" id="IPR036388">
    <property type="entry name" value="WH-like_DNA-bd_sf"/>
</dbReference>
<evidence type="ECO:0000259" key="1">
    <source>
        <dbReference type="SMART" id="SM00421"/>
    </source>
</evidence>
<dbReference type="AlphaFoldDB" id="A0A2U1V0N4"/>
<organism evidence="2 3">
    <name type="scientific">Teichococcus aestuarii</name>
    <dbReference type="NCBI Taxonomy" id="568898"/>
    <lineage>
        <taxon>Bacteria</taxon>
        <taxon>Pseudomonadati</taxon>
        <taxon>Pseudomonadota</taxon>
        <taxon>Alphaproteobacteria</taxon>
        <taxon>Acetobacterales</taxon>
        <taxon>Roseomonadaceae</taxon>
        <taxon>Roseomonas</taxon>
    </lineage>
</organism>
<dbReference type="Proteomes" id="UP000245048">
    <property type="component" value="Unassembled WGS sequence"/>
</dbReference>
<proteinExistence type="predicted"/>
<dbReference type="GO" id="GO:0006355">
    <property type="term" value="P:regulation of DNA-templated transcription"/>
    <property type="evidence" value="ECO:0007669"/>
    <property type="project" value="InterPro"/>
</dbReference>
<evidence type="ECO:0000313" key="2">
    <source>
        <dbReference type="EMBL" id="PWC27453.1"/>
    </source>
</evidence>
<sequence>MPIAPLYPPDVPAIEGLVAELLNRIGCGAALLRADGAVLLTNAHLNAMLGDGLLLREDRLVAAAPRSQGALDSMLAMPDVPAGTAWETNFLALPQPSGLRPLLLRACRLPPGTVLPGQRGEQGRVATLLLVFMPEQDLPSPELPLRMMGLTAAEARLAAQVGRGVTPEEASRQLGITVGTARYVLKVVFGKLGVSRQSRLALLTARLAAMSGGE</sequence>
<comment type="caution">
    <text evidence="2">The sequence shown here is derived from an EMBL/GenBank/DDBJ whole genome shotgun (WGS) entry which is preliminary data.</text>
</comment>
<dbReference type="OrthoDB" id="6697591at2"/>
<dbReference type="EMBL" id="PDOA01000014">
    <property type="protein sequence ID" value="PWC27453.1"/>
    <property type="molecule type" value="Genomic_DNA"/>
</dbReference>
<keyword evidence="3" id="KW-1185">Reference proteome</keyword>
<dbReference type="GO" id="GO:0003677">
    <property type="term" value="F:DNA binding"/>
    <property type="evidence" value="ECO:0007669"/>
    <property type="project" value="InterPro"/>
</dbReference>
<gene>
    <name evidence="2" type="ORF">CR165_17675</name>
</gene>
<name>A0A2U1V0N4_9PROT</name>
<evidence type="ECO:0000313" key="3">
    <source>
        <dbReference type="Proteomes" id="UP000245048"/>
    </source>
</evidence>
<dbReference type="SUPFAM" id="SSF46894">
    <property type="entry name" value="C-terminal effector domain of the bipartite response regulators"/>
    <property type="match status" value="1"/>
</dbReference>
<protein>
    <recommendedName>
        <fullName evidence="1">HTH luxR-type domain-containing protein</fullName>
    </recommendedName>
</protein>
<dbReference type="InterPro" id="IPR016032">
    <property type="entry name" value="Sig_transdc_resp-reg_C-effctor"/>
</dbReference>